<dbReference type="InParanoid" id="Q4DPN6"/>
<sequence length="406" mass="46689">MSTKNGHGRCIIVCVHTNVHGLSICFYFFIFYFLFFFFFWFAVDDRWHVNRSAIGSHHLQAMRCGRVTLLLAPRLTPVCTVARTGSCSSASSSKSLRQLVGAATLSTGPSLGQSLGAMDAHCRLGTRGTSPESTTPMTERSFDIFEGNNKQAWLDLKTGWCHLCQEPLGATMGVHIGDRDHTNLQYFLFLYAAHARDWSGEEILHSCMMTAPSVHHYATRHTTWDHLHVMDDAMRRAELEALLFFLTQPPHQALSHVLQGRSPFGFWYSGERMWKLRISRLVTQLFPPISAGMMTNFTQKCWGRSNGERMYDALRLQRIKAYFGWQPYESKEKKAFFVRQLLWELLSVETREELDELTKHMADLALQRMAFEMIFLQSMEYMHKVQYVYKLMGCPTVHELAAMNLL</sequence>
<dbReference type="KEGG" id="tcr:506743.190"/>
<keyword evidence="1" id="KW-1133">Transmembrane helix</keyword>
<dbReference type="Proteomes" id="UP000002296">
    <property type="component" value="Unassembled WGS sequence"/>
</dbReference>
<dbReference type="GeneID" id="3548222"/>
<comment type="caution">
    <text evidence="2">The sequence shown here is derived from an EMBL/GenBank/DDBJ whole genome shotgun (WGS) entry which is preliminary data.</text>
</comment>
<dbReference type="RefSeq" id="XP_816351.1">
    <property type="nucleotide sequence ID" value="XM_811258.1"/>
</dbReference>
<dbReference type="eggNOG" id="ENOG502RFU6">
    <property type="taxonomic scope" value="Eukaryota"/>
</dbReference>
<keyword evidence="1" id="KW-0812">Transmembrane</keyword>
<protein>
    <submittedName>
        <fullName evidence="2">Uncharacterized protein</fullName>
    </submittedName>
</protein>
<dbReference type="EMBL" id="AAHK01000273">
    <property type="protein sequence ID" value="EAN94500.1"/>
    <property type="molecule type" value="Genomic_DNA"/>
</dbReference>
<evidence type="ECO:0000313" key="3">
    <source>
        <dbReference type="Proteomes" id="UP000002296"/>
    </source>
</evidence>
<proteinExistence type="predicted"/>
<dbReference type="CDD" id="cd23722">
    <property type="entry name" value="ZF_RNaseIII_KREPB8"/>
    <property type="match status" value="1"/>
</dbReference>
<name>Q4DPN6_TRYCC</name>
<reference evidence="2 3" key="1">
    <citation type="journal article" date="2005" name="Science">
        <title>The genome sequence of Trypanosoma cruzi, etiologic agent of Chagas disease.</title>
        <authorList>
            <person name="El-Sayed N.M."/>
            <person name="Myler P.J."/>
            <person name="Bartholomeu D.C."/>
            <person name="Nilsson D."/>
            <person name="Aggarwal G."/>
            <person name="Tran A.N."/>
            <person name="Ghedin E."/>
            <person name="Worthey E.A."/>
            <person name="Delcher A.L."/>
            <person name="Blandin G."/>
            <person name="Westenberger S.J."/>
            <person name="Caler E."/>
            <person name="Cerqueira G.C."/>
            <person name="Branche C."/>
            <person name="Haas B."/>
            <person name="Anupama A."/>
            <person name="Arner E."/>
            <person name="Aslund L."/>
            <person name="Attipoe P."/>
            <person name="Bontempi E."/>
            <person name="Bringaud F."/>
            <person name="Burton P."/>
            <person name="Cadag E."/>
            <person name="Campbell D.A."/>
            <person name="Carrington M."/>
            <person name="Crabtree J."/>
            <person name="Darban H."/>
            <person name="da Silveira J.F."/>
            <person name="de Jong P."/>
            <person name="Edwards K."/>
            <person name="Englund P.T."/>
            <person name="Fazelina G."/>
            <person name="Feldblyum T."/>
            <person name="Ferella M."/>
            <person name="Frasch A.C."/>
            <person name="Gull K."/>
            <person name="Horn D."/>
            <person name="Hou L."/>
            <person name="Huang Y."/>
            <person name="Kindlund E."/>
            <person name="Klingbeil M."/>
            <person name="Kluge S."/>
            <person name="Koo H."/>
            <person name="Lacerda D."/>
            <person name="Levin M.J."/>
            <person name="Lorenzi H."/>
            <person name="Louie T."/>
            <person name="Machado C.R."/>
            <person name="McCulloch R."/>
            <person name="McKenna A."/>
            <person name="Mizuno Y."/>
            <person name="Mottram J.C."/>
            <person name="Nelson S."/>
            <person name="Ochaya S."/>
            <person name="Osoegawa K."/>
            <person name="Pai G."/>
            <person name="Parsons M."/>
            <person name="Pentony M."/>
            <person name="Pettersson U."/>
            <person name="Pop M."/>
            <person name="Ramirez J.L."/>
            <person name="Rinta J."/>
            <person name="Robertson L."/>
            <person name="Salzberg S.L."/>
            <person name="Sanchez D.O."/>
            <person name="Seyler A."/>
            <person name="Sharma R."/>
            <person name="Shetty J."/>
            <person name="Simpson A.J."/>
            <person name="Sisk E."/>
            <person name="Tammi M.T."/>
            <person name="Tarleton R."/>
            <person name="Teixeira S."/>
            <person name="Van Aken S."/>
            <person name="Vogt C."/>
            <person name="Ward P.N."/>
            <person name="Wickstead B."/>
            <person name="Wortman J."/>
            <person name="White O."/>
            <person name="Fraser C.M."/>
            <person name="Stuart K.D."/>
            <person name="Andersson B."/>
        </authorList>
    </citation>
    <scope>NUCLEOTIDE SEQUENCE [LARGE SCALE GENOMIC DNA]</scope>
    <source>
        <strain evidence="2 3">CL Brener</strain>
    </source>
</reference>
<organism evidence="2 3">
    <name type="scientific">Trypanosoma cruzi (strain CL Brener)</name>
    <dbReference type="NCBI Taxonomy" id="353153"/>
    <lineage>
        <taxon>Eukaryota</taxon>
        <taxon>Discoba</taxon>
        <taxon>Euglenozoa</taxon>
        <taxon>Kinetoplastea</taxon>
        <taxon>Metakinetoplastina</taxon>
        <taxon>Trypanosomatida</taxon>
        <taxon>Trypanosomatidae</taxon>
        <taxon>Trypanosoma</taxon>
        <taxon>Schizotrypanum</taxon>
    </lineage>
</organism>
<evidence type="ECO:0000256" key="1">
    <source>
        <dbReference type="SAM" id="Phobius"/>
    </source>
</evidence>
<evidence type="ECO:0000313" key="2">
    <source>
        <dbReference type="EMBL" id="EAN94500.1"/>
    </source>
</evidence>
<gene>
    <name evidence="2" type="ORF">Tc00.1047053506743.190</name>
</gene>
<accession>Q4DPN6</accession>
<dbReference type="PaxDb" id="353153-Q4DPN6"/>
<keyword evidence="3" id="KW-1185">Reference proteome</keyword>
<keyword evidence="1" id="KW-0472">Membrane</keyword>
<feature type="transmembrane region" description="Helical" evidence="1">
    <location>
        <begin position="21"/>
        <end position="43"/>
    </location>
</feature>
<dbReference type="AlphaFoldDB" id="Q4DPN6"/>